<dbReference type="RefSeq" id="XP_040787387.1">
    <property type="nucleotide sequence ID" value="XM_040936801.1"/>
</dbReference>
<organism evidence="2 3">
    <name type="scientific">Cucurbitaria berberidis CBS 394.84</name>
    <dbReference type="NCBI Taxonomy" id="1168544"/>
    <lineage>
        <taxon>Eukaryota</taxon>
        <taxon>Fungi</taxon>
        <taxon>Dikarya</taxon>
        <taxon>Ascomycota</taxon>
        <taxon>Pezizomycotina</taxon>
        <taxon>Dothideomycetes</taxon>
        <taxon>Pleosporomycetidae</taxon>
        <taxon>Pleosporales</taxon>
        <taxon>Pleosporineae</taxon>
        <taxon>Cucurbitariaceae</taxon>
        <taxon>Cucurbitaria</taxon>
    </lineage>
</organism>
<dbReference type="GO" id="GO:0005262">
    <property type="term" value="F:calcium channel activity"/>
    <property type="evidence" value="ECO:0007669"/>
    <property type="project" value="InterPro"/>
</dbReference>
<evidence type="ECO:0000313" key="2">
    <source>
        <dbReference type="EMBL" id="KAF1844824.1"/>
    </source>
</evidence>
<dbReference type="GeneID" id="63854051"/>
<gene>
    <name evidence="2" type="ORF">K460DRAFT_405103</name>
</gene>
<proteinExistence type="predicted"/>
<sequence>MQPLNLTPLQSRLLKYVVSTCLCLTLWASLTPRHGAYATELPLALHHDPLSQLELHALPSGDLVPIEDDNEAMDNTGSDGYVPDFALFDRSLVGRQEPEVNKLANNQKKVMPITPGEVLYFVLEKRKPRIIRTDEDTLEALDARGGDNVSGEEAAGPESDGPDDNEEPNELRKRQAGSRVWISTNTCRQPVPNVNDNGTTAATNPPQLVMYVSTSTQNQKPGPNATDHLATNSTGVVFDHGYTGFEVQANADVYIGIAAPKLDKDWFGSWEFEVAVSTDGLFHSHNNTTPFLYMIDTDSESALFISFEFGASNATEEVEGWREHNPFNMYAFQAGDRTPITGMEHSYCALKEQFNSNSTKDFTISKNVTMRYGGRLPNSQFHVQDLDTATTYNAFVVVEGTQDGLELPGVGKVRGGGKVFQQIVFTTKADDSCQVIFDLDFCDSVAYAVPSSSTFKLNDTGLKELYDNQARSYYQNFSRSLAQIACDTTAEAQYSLARNCTDCENDYKSWLCTVAIPRCEDWTANGTWLQPRNINAPFPNGTLTFDNNVTKEFNETHRDRFAYSKSRNPMIDELIKPGPYKEMKPCQDLCFDIVRSCPAKLNFACPIGPAVDHSYGRRDPSGDTLTCNFPGAVVKLNVKAEAGAFRYNIKNVVMVASLVATMLLWL</sequence>
<dbReference type="EMBL" id="ML976616">
    <property type="protein sequence ID" value="KAF1844824.1"/>
    <property type="molecule type" value="Genomic_DNA"/>
</dbReference>
<dbReference type="AlphaFoldDB" id="A0A9P4GGJ4"/>
<evidence type="ECO:0000313" key="3">
    <source>
        <dbReference type="Proteomes" id="UP000800039"/>
    </source>
</evidence>
<feature type="region of interest" description="Disordered" evidence="1">
    <location>
        <begin position="134"/>
        <end position="179"/>
    </location>
</feature>
<dbReference type="GO" id="GO:0098703">
    <property type="term" value="P:calcium ion import across plasma membrane"/>
    <property type="evidence" value="ECO:0007669"/>
    <property type="project" value="InterPro"/>
</dbReference>
<evidence type="ECO:0000256" key="1">
    <source>
        <dbReference type="SAM" id="MobiDB-lite"/>
    </source>
</evidence>
<comment type="caution">
    <text evidence="2">The sequence shown here is derived from an EMBL/GenBank/DDBJ whole genome shotgun (WGS) entry which is preliminary data.</text>
</comment>
<dbReference type="InterPro" id="IPR024338">
    <property type="entry name" value="MID1/Yam8"/>
</dbReference>
<feature type="compositionally biased region" description="Basic and acidic residues" evidence="1">
    <location>
        <begin position="134"/>
        <end position="145"/>
    </location>
</feature>
<reference evidence="2" key="1">
    <citation type="submission" date="2020-01" db="EMBL/GenBank/DDBJ databases">
        <authorList>
            <consortium name="DOE Joint Genome Institute"/>
            <person name="Haridas S."/>
            <person name="Albert R."/>
            <person name="Binder M."/>
            <person name="Bloem J."/>
            <person name="Labutti K."/>
            <person name="Salamov A."/>
            <person name="Andreopoulos B."/>
            <person name="Baker S.E."/>
            <person name="Barry K."/>
            <person name="Bills G."/>
            <person name="Bluhm B.H."/>
            <person name="Cannon C."/>
            <person name="Castanera R."/>
            <person name="Culley D.E."/>
            <person name="Daum C."/>
            <person name="Ezra D."/>
            <person name="Gonzalez J.B."/>
            <person name="Henrissat B."/>
            <person name="Kuo A."/>
            <person name="Liang C."/>
            <person name="Lipzen A."/>
            <person name="Lutzoni F."/>
            <person name="Magnuson J."/>
            <person name="Mondo S."/>
            <person name="Nolan M."/>
            <person name="Ohm R."/>
            <person name="Pangilinan J."/>
            <person name="Park H.-J."/>
            <person name="Ramirez L."/>
            <person name="Alfaro M."/>
            <person name="Sun H."/>
            <person name="Tritt A."/>
            <person name="Yoshinaga Y."/>
            <person name="Zwiers L.-H."/>
            <person name="Turgeon B.G."/>
            <person name="Goodwin S.B."/>
            <person name="Spatafora J.W."/>
            <person name="Crous P.W."/>
            <person name="Grigoriev I.V."/>
        </authorList>
    </citation>
    <scope>NUCLEOTIDE SEQUENCE</scope>
    <source>
        <strain evidence="2">CBS 394.84</strain>
    </source>
</reference>
<keyword evidence="3" id="KW-1185">Reference proteome</keyword>
<accession>A0A9P4GGJ4</accession>
<dbReference type="PANTHER" id="PTHR39142:SF1">
    <property type="entry name" value="AEL197CP"/>
    <property type="match status" value="1"/>
</dbReference>
<dbReference type="Proteomes" id="UP000800039">
    <property type="component" value="Unassembled WGS sequence"/>
</dbReference>
<dbReference type="OrthoDB" id="5405745at2759"/>
<dbReference type="Pfam" id="PF12929">
    <property type="entry name" value="Mid1"/>
    <property type="match status" value="1"/>
</dbReference>
<name>A0A9P4GGJ4_9PLEO</name>
<protein>
    <submittedName>
        <fullName evidence="2">Calcium channel subunit Mid1</fullName>
    </submittedName>
</protein>
<dbReference type="PANTHER" id="PTHR39142">
    <property type="entry name" value="MID1P"/>
    <property type="match status" value="1"/>
</dbReference>